<evidence type="ECO:0000256" key="7">
    <source>
        <dbReference type="SAM" id="Phobius"/>
    </source>
</evidence>
<dbReference type="EMBL" id="CCDI010000001">
    <property type="protein sequence ID" value="CDQ21905.1"/>
    <property type="molecule type" value="Genomic_DNA"/>
</dbReference>
<dbReference type="AlphaFoldDB" id="A0A024P192"/>
<keyword evidence="6 7" id="KW-0472">Membrane</keyword>
<protein>
    <submittedName>
        <fullName evidence="9">Zn-dependent proteases</fullName>
    </submittedName>
</protein>
<evidence type="ECO:0000256" key="2">
    <source>
        <dbReference type="ARBA" id="ARBA00004141"/>
    </source>
</evidence>
<evidence type="ECO:0000313" key="10">
    <source>
        <dbReference type="Proteomes" id="UP000028868"/>
    </source>
</evidence>
<dbReference type="Pfam" id="PF02163">
    <property type="entry name" value="Peptidase_M50"/>
    <property type="match status" value="1"/>
</dbReference>
<proteinExistence type="inferred from homology"/>
<comment type="similarity">
    <text evidence="3">Belongs to the peptidase M50B family.</text>
</comment>
<dbReference type="InterPro" id="IPR008915">
    <property type="entry name" value="Peptidase_M50"/>
</dbReference>
<feature type="transmembrane region" description="Helical" evidence="7">
    <location>
        <begin position="108"/>
        <end position="131"/>
    </location>
</feature>
<keyword evidence="10" id="KW-1185">Reference proteome</keyword>
<name>A0A024P192_9BACI</name>
<reference evidence="10" key="1">
    <citation type="submission" date="2014-03" db="EMBL/GenBank/DDBJ databases">
        <authorList>
            <person name="Urmite Genomes U."/>
        </authorList>
    </citation>
    <scope>NUCLEOTIDE SEQUENCE [LARGE SCALE GENOMIC DNA]</scope>
    <source>
        <strain evidence="10">HD-03</strain>
    </source>
</reference>
<feature type="domain" description="Peptidase M50" evidence="8">
    <location>
        <begin position="16"/>
        <end position="103"/>
    </location>
</feature>
<keyword evidence="5 7" id="KW-1133">Transmembrane helix</keyword>
<organism evidence="9 10">
    <name type="scientific">Halobacillus karajensis</name>
    <dbReference type="NCBI Taxonomy" id="195088"/>
    <lineage>
        <taxon>Bacteria</taxon>
        <taxon>Bacillati</taxon>
        <taxon>Bacillota</taxon>
        <taxon>Bacilli</taxon>
        <taxon>Bacillales</taxon>
        <taxon>Bacillaceae</taxon>
        <taxon>Halobacillus</taxon>
    </lineage>
</organism>
<keyword evidence="9" id="KW-0378">Hydrolase</keyword>
<evidence type="ECO:0000259" key="8">
    <source>
        <dbReference type="Pfam" id="PF02163"/>
    </source>
</evidence>
<keyword evidence="4 7" id="KW-0812">Transmembrane</keyword>
<sequence>MIGTILVLIFLVAPLSQLIHELGHIIPGLLFRSDHSELHLGRGKVLLSWKQKRVRVCIHLLFFQGAYSLNERESFFSNREKIWISAGGPLLNGLTASSLFFLSLEEGYGSFTLPFLFNLYLAVINLIPFSLKGKVSDGYRILQALKRCK</sequence>
<keyword evidence="9" id="KW-0645">Protease</keyword>
<evidence type="ECO:0000256" key="3">
    <source>
        <dbReference type="ARBA" id="ARBA00007931"/>
    </source>
</evidence>
<evidence type="ECO:0000256" key="4">
    <source>
        <dbReference type="ARBA" id="ARBA00022692"/>
    </source>
</evidence>
<gene>
    <name evidence="9" type="ORF">BN983_00100</name>
</gene>
<comment type="subcellular location">
    <subcellularLocation>
        <location evidence="2">Membrane</location>
        <topology evidence="2">Multi-pass membrane protein</topology>
    </subcellularLocation>
</comment>
<reference evidence="9 10" key="2">
    <citation type="submission" date="2014-05" db="EMBL/GenBank/DDBJ databases">
        <title>Draft genome sequence of Halobacillus karajensis HK-03.</title>
        <authorList>
            <person name="Khelaifia S."/>
            <person name="Croce O."/>
            <person name="Lagier J.C."/>
            <person name="Raoult D."/>
        </authorList>
    </citation>
    <scope>NUCLEOTIDE SEQUENCE [LARGE SCALE GENOMIC DNA]</scope>
    <source>
        <strain evidence="9 10">HD-03</strain>
    </source>
</reference>
<comment type="cofactor">
    <cofactor evidence="1">
        <name>Zn(2+)</name>
        <dbReference type="ChEBI" id="CHEBI:29105"/>
    </cofactor>
</comment>
<evidence type="ECO:0000313" key="9">
    <source>
        <dbReference type="EMBL" id="CDQ21905.1"/>
    </source>
</evidence>
<dbReference type="GO" id="GO:0016020">
    <property type="term" value="C:membrane"/>
    <property type="evidence" value="ECO:0007669"/>
    <property type="project" value="UniProtKB-SubCell"/>
</dbReference>
<evidence type="ECO:0000256" key="5">
    <source>
        <dbReference type="ARBA" id="ARBA00022989"/>
    </source>
</evidence>
<dbReference type="RefSeq" id="WP_035504802.1">
    <property type="nucleotide sequence ID" value="NZ_CCDH010000002.1"/>
</dbReference>
<dbReference type="GO" id="GO:0006508">
    <property type="term" value="P:proteolysis"/>
    <property type="evidence" value="ECO:0007669"/>
    <property type="project" value="UniProtKB-KW"/>
</dbReference>
<evidence type="ECO:0000256" key="6">
    <source>
        <dbReference type="ARBA" id="ARBA00023136"/>
    </source>
</evidence>
<accession>A0A024P192</accession>
<comment type="caution">
    <text evidence="9">The sequence shown here is derived from an EMBL/GenBank/DDBJ whole genome shotgun (WGS) entry which is preliminary data.</text>
</comment>
<evidence type="ECO:0000256" key="1">
    <source>
        <dbReference type="ARBA" id="ARBA00001947"/>
    </source>
</evidence>
<feature type="transmembrane region" description="Helical" evidence="7">
    <location>
        <begin position="82"/>
        <end position="102"/>
    </location>
</feature>
<dbReference type="Proteomes" id="UP000028868">
    <property type="component" value="Unassembled WGS sequence"/>
</dbReference>
<dbReference type="GO" id="GO:0008233">
    <property type="term" value="F:peptidase activity"/>
    <property type="evidence" value="ECO:0007669"/>
    <property type="project" value="UniProtKB-KW"/>
</dbReference>